<evidence type="ECO:0000313" key="1">
    <source>
        <dbReference type="EMBL" id="KAJ9100664.1"/>
    </source>
</evidence>
<protein>
    <submittedName>
        <fullName evidence="1">Uncharacterized protein</fullName>
    </submittedName>
</protein>
<sequence length="325" mass="35389">MLRSSCSLIKQASQRSSAQLGAQVNTSRALSTSAGRLADHAKDNSQSKLSRMQELLLEIPPELNIPGLNAKSGREQTEKKQQKHFDKRSSGTLQGHGKGGYRSSPPPDPYALLQNIRLPRPEKTPRLNDNSRAKRADGQSEGKRTRTEGGERQSRGPRAPSQTGENGEPRQAARGDRNNGPRAESSRQPQKDRAPRPPRELSAHKFDAPARKSELAPIVRAAPTVEELFGDSSMLSEQSRVGNEVFEGSVLNDGEGSSKHTTSITNLSLLPPSPVVPQSLSKTTPRQQVHEFAVLQADYTLSRNPNVSLDQRGQAIGLVKQRLGA</sequence>
<reference evidence="1" key="1">
    <citation type="submission" date="2023-04" db="EMBL/GenBank/DDBJ databases">
        <title>Draft Genome sequencing of Naganishia species isolated from polar environments using Oxford Nanopore Technology.</title>
        <authorList>
            <person name="Leo P."/>
            <person name="Venkateswaran K."/>
        </authorList>
    </citation>
    <scope>NUCLEOTIDE SEQUENCE</scope>
    <source>
        <strain evidence="1">MNA-CCFEE 5423</strain>
    </source>
</reference>
<gene>
    <name evidence="1" type="ORF">QFC21_003709</name>
</gene>
<dbReference type="EMBL" id="JASBWT010000011">
    <property type="protein sequence ID" value="KAJ9100664.1"/>
    <property type="molecule type" value="Genomic_DNA"/>
</dbReference>
<keyword evidence="2" id="KW-1185">Reference proteome</keyword>
<evidence type="ECO:0000313" key="2">
    <source>
        <dbReference type="Proteomes" id="UP001227268"/>
    </source>
</evidence>
<accession>A0ACC2VNU0</accession>
<name>A0ACC2VNU0_9TREE</name>
<comment type="caution">
    <text evidence="1">The sequence shown here is derived from an EMBL/GenBank/DDBJ whole genome shotgun (WGS) entry which is preliminary data.</text>
</comment>
<dbReference type="Proteomes" id="UP001227268">
    <property type="component" value="Unassembled WGS sequence"/>
</dbReference>
<proteinExistence type="predicted"/>
<organism evidence="1 2">
    <name type="scientific">Naganishia friedmannii</name>
    <dbReference type="NCBI Taxonomy" id="89922"/>
    <lineage>
        <taxon>Eukaryota</taxon>
        <taxon>Fungi</taxon>
        <taxon>Dikarya</taxon>
        <taxon>Basidiomycota</taxon>
        <taxon>Agaricomycotina</taxon>
        <taxon>Tremellomycetes</taxon>
        <taxon>Filobasidiales</taxon>
        <taxon>Filobasidiaceae</taxon>
        <taxon>Naganishia</taxon>
    </lineage>
</organism>